<feature type="compositionally biased region" description="Basic and acidic residues" evidence="1">
    <location>
        <begin position="125"/>
        <end position="141"/>
    </location>
</feature>
<gene>
    <name evidence="2" type="primary">cep290_6</name>
    <name evidence="2" type="ORF">EYF80_041354</name>
</gene>
<comment type="caution">
    <text evidence="2">The sequence shown here is derived from an EMBL/GenBank/DDBJ whole genome shotgun (WGS) entry which is preliminary data.</text>
</comment>
<evidence type="ECO:0000313" key="3">
    <source>
        <dbReference type="Proteomes" id="UP000314294"/>
    </source>
</evidence>
<dbReference type="EMBL" id="SRLO01000697">
    <property type="protein sequence ID" value="TNN48428.1"/>
    <property type="molecule type" value="Genomic_DNA"/>
</dbReference>
<dbReference type="AlphaFoldDB" id="A0A4Z2G4F9"/>
<feature type="region of interest" description="Disordered" evidence="1">
    <location>
        <begin position="125"/>
        <end position="172"/>
    </location>
</feature>
<proteinExistence type="predicted"/>
<evidence type="ECO:0000313" key="2">
    <source>
        <dbReference type="EMBL" id="TNN48428.1"/>
    </source>
</evidence>
<evidence type="ECO:0000256" key="1">
    <source>
        <dbReference type="SAM" id="MobiDB-lite"/>
    </source>
</evidence>
<reference evidence="2 3" key="1">
    <citation type="submission" date="2019-03" db="EMBL/GenBank/DDBJ databases">
        <title>First draft genome of Liparis tanakae, snailfish: a comprehensive survey of snailfish specific genes.</title>
        <authorList>
            <person name="Kim W."/>
            <person name="Song I."/>
            <person name="Jeong J.-H."/>
            <person name="Kim D."/>
            <person name="Kim S."/>
            <person name="Ryu S."/>
            <person name="Song J.Y."/>
            <person name="Lee S.K."/>
        </authorList>
    </citation>
    <scope>NUCLEOTIDE SEQUENCE [LARGE SCALE GENOMIC DNA]</scope>
    <source>
        <tissue evidence="2">Muscle</tissue>
    </source>
</reference>
<name>A0A4Z2G4F9_9TELE</name>
<feature type="region of interest" description="Disordered" evidence="1">
    <location>
        <begin position="68"/>
        <end position="88"/>
    </location>
</feature>
<protein>
    <submittedName>
        <fullName evidence="2">Centrosomal protein</fullName>
    </submittedName>
</protein>
<sequence length="172" mass="19168">MPAALQWDKVTRIDPASLLEYDKTQMEEFVHMLVQLGGGVKGPDTRFLREEIRQLESQLAQREKELSLLQRDMGKDKQSSEEVGDLKGRPRVTCRAVLESVSDPPAACGRLGVADAPCDRRLAARAKEAKEEAKRLKRESAESQWGHQGVISDRHTDQGLPSGPHRDTQSSP</sequence>
<organism evidence="2 3">
    <name type="scientific">Liparis tanakae</name>
    <name type="common">Tanaka's snailfish</name>
    <dbReference type="NCBI Taxonomy" id="230148"/>
    <lineage>
        <taxon>Eukaryota</taxon>
        <taxon>Metazoa</taxon>
        <taxon>Chordata</taxon>
        <taxon>Craniata</taxon>
        <taxon>Vertebrata</taxon>
        <taxon>Euteleostomi</taxon>
        <taxon>Actinopterygii</taxon>
        <taxon>Neopterygii</taxon>
        <taxon>Teleostei</taxon>
        <taxon>Neoteleostei</taxon>
        <taxon>Acanthomorphata</taxon>
        <taxon>Eupercaria</taxon>
        <taxon>Perciformes</taxon>
        <taxon>Cottioidei</taxon>
        <taxon>Cottales</taxon>
        <taxon>Liparidae</taxon>
        <taxon>Liparis</taxon>
    </lineage>
</organism>
<keyword evidence="3" id="KW-1185">Reference proteome</keyword>
<accession>A0A4Z2G4F9</accession>
<dbReference type="OrthoDB" id="6351660at2759"/>
<dbReference type="Proteomes" id="UP000314294">
    <property type="component" value="Unassembled WGS sequence"/>
</dbReference>